<organism evidence="1 2">
    <name type="scientific">Paramecium tetraurelia</name>
    <dbReference type="NCBI Taxonomy" id="5888"/>
    <lineage>
        <taxon>Eukaryota</taxon>
        <taxon>Sar</taxon>
        <taxon>Alveolata</taxon>
        <taxon>Ciliophora</taxon>
        <taxon>Intramacronucleata</taxon>
        <taxon>Oligohymenophorea</taxon>
        <taxon>Peniculida</taxon>
        <taxon>Parameciidae</taxon>
        <taxon>Paramecium</taxon>
    </lineage>
</organism>
<gene>
    <name evidence="1" type="ORF">GSPATT00019601001</name>
</gene>
<sequence>MGNQIIQICINQTEYDNLFRNTEQKNCNEDVFLNIIKSKTNSLTQNRLPNGESKLRSQQIEIYLLNCSRILQCVKESQSKFQQQTVADANTDLHDV</sequence>
<accession>A0DS80</accession>
<protein>
    <submittedName>
        <fullName evidence="1">Uncharacterized protein</fullName>
    </submittedName>
</protein>
<evidence type="ECO:0000313" key="1">
    <source>
        <dbReference type="EMBL" id="CAK85897.1"/>
    </source>
</evidence>
<proteinExistence type="predicted"/>
<dbReference type="InParanoid" id="A0DS80"/>
<reference evidence="1 2" key="1">
    <citation type="journal article" date="2006" name="Nature">
        <title>Global trends of whole-genome duplications revealed by the ciliate Paramecium tetraurelia.</title>
        <authorList>
            <consortium name="Genoscope"/>
            <person name="Aury J.-M."/>
            <person name="Jaillon O."/>
            <person name="Duret L."/>
            <person name="Noel B."/>
            <person name="Jubin C."/>
            <person name="Porcel B.M."/>
            <person name="Segurens B."/>
            <person name="Daubin V."/>
            <person name="Anthouard V."/>
            <person name="Aiach N."/>
            <person name="Arnaiz O."/>
            <person name="Billaut A."/>
            <person name="Beisson J."/>
            <person name="Blanc I."/>
            <person name="Bouhouche K."/>
            <person name="Camara F."/>
            <person name="Duharcourt S."/>
            <person name="Guigo R."/>
            <person name="Gogendeau D."/>
            <person name="Katinka M."/>
            <person name="Keller A.-M."/>
            <person name="Kissmehl R."/>
            <person name="Klotz C."/>
            <person name="Koll F."/>
            <person name="Le Moue A."/>
            <person name="Lepere C."/>
            <person name="Malinsky S."/>
            <person name="Nowacki M."/>
            <person name="Nowak J.K."/>
            <person name="Plattner H."/>
            <person name="Poulain J."/>
            <person name="Ruiz F."/>
            <person name="Serrano V."/>
            <person name="Zagulski M."/>
            <person name="Dessen P."/>
            <person name="Betermier M."/>
            <person name="Weissenbach J."/>
            <person name="Scarpelli C."/>
            <person name="Schachter V."/>
            <person name="Sperling L."/>
            <person name="Meyer E."/>
            <person name="Cohen J."/>
            <person name="Wincker P."/>
        </authorList>
    </citation>
    <scope>NUCLEOTIDE SEQUENCE [LARGE SCALE GENOMIC DNA]</scope>
    <source>
        <strain evidence="1 2">Stock d4-2</strain>
    </source>
</reference>
<dbReference type="HOGENOM" id="CLU_2364178_0_0_1"/>
<dbReference type="KEGG" id="ptm:GSPATT00019601001"/>
<dbReference type="EMBL" id="CT868552">
    <property type="protein sequence ID" value="CAK85897.1"/>
    <property type="molecule type" value="Genomic_DNA"/>
</dbReference>
<dbReference type="GeneID" id="5039079"/>
<keyword evidence="2" id="KW-1185">Reference proteome</keyword>
<dbReference type="AlphaFoldDB" id="A0DS80"/>
<name>A0DS80_PARTE</name>
<dbReference type="RefSeq" id="XP_001453294.1">
    <property type="nucleotide sequence ID" value="XM_001453257.1"/>
</dbReference>
<evidence type="ECO:0000313" key="2">
    <source>
        <dbReference type="Proteomes" id="UP000000600"/>
    </source>
</evidence>
<dbReference type="Proteomes" id="UP000000600">
    <property type="component" value="Unassembled WGS sequence"/>
</dbReference>